<evidence type="ECO:0000256" key="1">
    <source>
        <dbReference type="ARBA" id="ARBA00005260"/>
    </source>
</evidence>
<dbReference type="KEGG" id="lfc:LFE_0097"/>
<reference evidence="2 3" key="1">
    <citation type="journal article" date="2012" name="J. Bacteriol.">
        <title>Complete Genome Sequence of Leptospirillum ferrooxidans Strain C2-3, Isolated from a Fresh Volcanic Ash Deposit on the Island of Miyake, Japan.</title>
        <authorList>
            <person name="Fujimura R."/>
            <person name="Sato Y."/>
            <person name="Nishizawa T."/>
            <person name="Oshima K."/>
            <person name="Kim S.-W."/>
            <person name="Hattori M."/>
            <person name="Kamijo T."/>
            <person name="Ohta H."/>
        </authorList>
    </citation>
    <scope>NUCLEOTIDE SEQUENCE [LARGE SCALE GENOMIC DNA]</scope>
    <source>
        <strain evidence="2 3">C2-3</strain>
    </source>
</reference>
<dbReference type="PANTHER" id="PTHR33677">
    <property type="entry name" value="TRANSCRIPTIONAL REPRESSOR FRMR-RELATED"/>
    <property type="match status" value="1"/>
</dbReference>
<dbReference type="Gene3D" id="1.20.58.1000">
    <property type="entry name" value="Metal-sensitive repressor, helix protomer"/>
    <property type="match status" value="1"/>
</dbReference>
<dbReference type="CDD" id="cd10153">
    <property type="entry name" value="RcnR-FrmR-like_DUF156"/>
    <property type="match status" value="1"/>
</dbReference>
<evidence type="ECO:0008006" key="4">
    <source>
        <dbReference type="Google" id="ProtNLM"/>
    </source>
</evidence>
<name>I0IKM7_LEPFC</name>
<dbReference type="AlphaFoldDB" id="I0IKM7"/>
<dbReference type="HOGENOM" id="CLU_130332_3_0_0"/>
<dbReference type="RefSeq" id="WP_014448321.1">
    <property type="nucleotide sequence ID" value="NC_017094.1"/>
</dbReference>
<dbReference type="PATRIC" id="fig|1162668.3.peg.115"/>
<accession>I0IKM7</accession>
<sequence length="93" mass="10358">MHTIHEKKNLVNRVRRIQGQLSGIEKLLEAGRDEDYAVILQTVASSRGALNGLMSELIEGHLREHVLVSPDGSLADRERALESILGVLKTYLK</sequence>
<comment type="similarity">
    <text evidence="1">Belongs to the FrmR/RcnR family.</text>
</comment>
<gene>
    <name evidence="2" type="ordered locus">LFE_0097</name>
</gene>
<dbReference type="STRING" id="1162668.LFE_0097"/>
<dbReference type="GO" id="GO:0045892">
    <property type="term" value="P:negative regulation of DNA-templated transcription"/>
    <property type="evidence" value="ECO:0007669"/>
    <property type="project" value="UniProtKB-ARBA"/>
</dbReference>
<evidence type="ECO:0000313" key="3">
    <source>
        <dbReference type="Proteomes" id="UP000007382"/>
    </source>
</evidence>
<dbReference type="EMBL" id="AP012342">
    <property type="protein sequence ID" value="BAM05826.1"/>
    <property type="molecule type" value="Genomic_DNA"/>
</dbReference>
<dbReference type="eggNOG" id="COG1937">
    <property type="taxonomic scope" value="Bacteria"/>
</dbReference>
<keyword evidence="3" id="KW-1185">Reference proteome</keyword>
<dbReference type="GO" id="GO:0046872">
    <property type="term" value="F:metal ion binding"/>
    <property type="evidence" value="ECO:0007669"/>
    <property type="project" value="InterPro"/>
</dbReference>
<protein>
    <recommendedName>
        <fullName evidence="4">Transcriptional regulator</fullName>
    </recommendedName>
</protein>
<evidence type="ECO:0000313" key="2">
    <source>
        <dbReference type="EMBL" id="BAM05826.1"/>
    </source>
</evidence>
<organism evidence="2 3">
    <name type="scientific">Leptospirillum ferrooxidans (strain C2-3)</name>
    <dbReference type="NCBI Taxonomy" id="1162668"/>
    <lineage>
        <taxon>Bacteria</taxon>
        <taxon>Pseudomonadati</taxon>
        <taxon>Nitrospirota</taxon>
        <taxon>Nitrospiria</taxon>
        <taxon>Nitrospirales</taxon>
        <taxon>Nitrospiraceae</taxon>
        <taxon>Leptospirillum</taxon>
    </lineage>
</organism>
<dbReference type="GO" id="GO:0003677">
    <property type="term" value="F:DNA binding"/>
    <property type="evidence" value="ECO:0007669"/>
    <property type="project" value="InterPro"/>
</dbReference>
<proteinExistence type="inferred from homology"/>
<dbReference type="PANTHER" id="PTHR33677:SF5">
    <property type="entry name" value="TRANSCRIPTIONAL REPRESSOR FRMR"/>
    <property type="match status" value="1"/>
</dbReference>
<dbReference type="OrthoDB" id="9806052at2"/>
<dbReference type="InterPro" id="IPR003735">
    <property type="entry name" value="Metal_Tscrpt_repr"/>
</dbReference>
<dbReference type="Proteomes" id="UP000007382">
    <property type="component" value="Chromosome"/>
</dbReference>
<dbReference type="Pfam" id="PF02583">
    <property type="entry name" value="Trns_repr_metal"/>
    <property type="match status" value="1"/>
</dbReference>
<reference evidence="3" key="2">
    <citation type="submission" date="2012-03" db="EMBL/GenBank/DDBJ databases">
        <title>The complete genome sequence of the pioneer microbe on fresh volcanic deposit, Leptospirillum ferrooxidans strain C2-3.</title>
        <authorList>
            <person name="Fujimura R."/>
            <person name="Sato Y."/>
            <person name="Nishizawa T."/>
            <person name="Nanba K."/>
            <person name="Oshima K."/>
            <person name="Hattori M."/>
            <person name="Kamijo T."/>
            <person name="Ohta H."/>
        </authorList>
    </citation>
    <scope>NUCLEOTIDE SEQUENCE [LARGE SCALE GENOMIC DNA]</scope>
    <source>
        <strain evidence="3">C2-3</strain>
    </source>
</reference>
<dbReference type="InterPro" id="IPR038390">
    <property type="entry name" value="Metal_Tscrpt_repr_sf"/>
</dbReference>